<keyword evidence="5" id="KW-1185">Reference proteome</keyword>
<dbReference type="RefSeq" id="WP_011628007.1">
    <property type="nucleotide sequence ID" value="NC_008340.1"/>
</dbReference>
<organism evidence="4 5">
    <name type="scientific">Alkalilimnicola ehrlichii (strain ATCC BAA-1101 / DSM 17681 / MLHE-1)</name>
    <dbReference type="NCBI Taxonomy" id="187272"/>
    <lineage>
        <taxon>Bacteria</taxon>
        <taxon>Pseudomonadati</taxon>
        <taxon>Pseudomonadota</taxon>
        <taxon>Gammaproteobacteria</taxon>
        <taxon>Chromatiales</taxon>
        <taxon>Ectothiorhodospiraceae</taxon>
        <taxon>Alkalilimnicola</taxon>
    </lineage>
</organism>
<keyword evidence="2" id="KW-0472">Membrane</keyword>
<feature type="domain" description="Type 4 fimbrial biogenesis protein PilX N-terminal" evidence="3">
    <location>
        <begin position="14"/>
        <end position="63"/>
    </location>
</feature>
<dbReference type="Pfam" id="PF14341">
    <property type="entry name" value="PilX_N"/>
    <property type="match status" value="1"/>
</dbReference>
<keyword evidence="2" id="KW-1133">Transmembrane helix</keyword>
<dbReference type="EMBL" id="CP000453">
    <property type="protein sequence ID" value="ABI55611.1"/>
    <property type="molecule type" value="Genomic_DNA"/>
</dbReference>
<evidence type="ECO:0000256" key="2">
    <source>
        <dbReference type="SAM" id="Phobius"/>
    </source>
</evidence>
<proteinExistence type="predicted"/>
<gene>
    <name evidence="4" type="ordered locus">Mlg_0256</name>
</gene>
<evidence type="ECO:0000256" key="1">
    <source>
        <dbReference type="SAM" id="MobiDB-lite"/>
    </source>
</evidence>
<feature type="transmembrane region" description="Helical" evidence="2">
    <location>
        <begin position="16"/>
        <end position="36"/>
    </location>
</feature>
<dbReference type="Proteomes" id="UP000001962">
    <property type="component" value="Chromosome"/>
</dbReference>
<feature type="compositionally biased region" description="Gly residues" evidence="1">
    <location>
        <begin position="209"/>
        <end position="230"/>
    </location>
</feature>
<sequence length="410" mass="41860">MSDTAFGHLADRQRGIALMMSLVLLAVLSLVGVTAMQGSVLQERMAGGQSTLQDAFLEAEADLVRQLNCVLDNSDDMPNLEAECGLVIDPDTNTLELTANAVHATGARQVLAMNVRLNVLGEGDEGDERAGGFNSNAAVSCFGAECDVSPGPGAADYGIDGRDYTAPDLTQGENCGIQGAHTRDFADADVRQDVAGAIVPEGDISDRPGAGGGGGRGGPPGGGGGGGPSGIIGSPDVIDNSTHYEATYGHSTAHAVNEFNQLINSLVQGREPSSHAVGAYEEGIYYAGEGDEITFSGEGQSGFGGIVILEGGSLNLDGNSCFSGLVLVRGGGTVTGGTSAIIGSVISIPGFDEQGEPLESALDTAGNTSFFYSAEALRRAGEIWDEEDDDDGDGPSGIAEWGGWRAPLNL</sequence>
<feature type="region of interest" description="Disordered" evidence="1">
    <location>
        <begin position="199"/>
        <end position="238"/>
    </location>
</feature>
<feature type="region of interest" description="Disordered" evidence="1">
    <location>
        <begin position="384"/>
        <end position="410"/>
    </location>
</feature>
<reference evidence="5" key="1">
    <citation type="submission" date="2006-08" db="EMBL/GenBank/DDBJ databases">
        <title>Complete sequence of Alkalilimnicola ehrilichei MLHE-1.</title>
        <authorList>
            <person name="Copeland A."/>
            <person name="Lucas S."/>
            <person name="Lapidus A."/>
            <person name="Barry K."/>
            <person name="Detter J.C."/>
            <person name="Glavina del Rio T."/>
            <person name="Hammon N."/>
            <person name="Israni S."/>
            <person name="Dalin E."/>
            <person name="Tice H."/>
            <person name="Pitluck S."/>
            <person name="Sims D."/>
            <person name="Brettin T."/>
            <person name="Bruce D."/>
            <person name="Han C."/>
            <person name="Tapia R."/>
            <person name="Gilna P."/>
            <person name="Schmutz J."/>
            <person name="Larimer F."/>
            <person name="Land M."/>
            <person name="Hauser L."/>
            <person name="Kyrpides N."/>
            <person name="Mikhailova N."/>
            <person name="Oremland R.S."/>
            <person name="Hoeft S.E."/>
            <person name="Switzer-Blum J."/>
            <person name="Kulp T."/>
            <person name="King G."/>
            <person name="Tabita R."/>
            <person name="Witte B."/>
            <person name="Santini J.M."/>
            <person name="Basu P."/>
            <person name="Hollibaugh J.T."/>
            <person name="Xie G."/>
            <person name="Stolz J.F."/>
            <person name="Richardson P."/>
        </authorList>
    </citation>
    <scope>NUCLEOTIDE SEQUENCE [LARGE SCALE GENOMIC DNA]</scope>
    <source>
        <strain evidence="5">ATCC BAA-1101 / DSM 17681 / MLHE-1</strain>
    </source>
</reference>
<feature type="compositionally biased region" description="Acidic residues" evidence="1">
    <location>
        <begin position="384"/>
        <end position="393"/>
    </location>
</feature>
<evidence type="ECO:0000259" key="3">
    <source>
        <dbReference type="Pfam" id="PF14341"/>
    </source>
</evidence>
<name>Q0AC26_ALKEH</name>
<keyword evidence="2" id="KW-0812">Transmembrane</keyword>
<dbReference type="InterPro" id="IPR025746">
    <property type="entry name" value="PilX_N_dom"/>
</dbReference>
<dbReference type="HOGENOM" id="CLU_670208_0_0_6"/>
<evidence type="ECO:0000313" key="5">
    <source>
        <dbReference type="Proteomes" id="UP000001962"/>
    </source>
</evidence>
<accession>Q0AC26</accession>
<dbReference type="AlphaFoldDB" id="Q0AC26"/>
<dbReference type="KEGG" id="aeh:Mlg_0256"/>
<evidence type="ECO:0000313" key="4">
    <source>
        <dbReference type="EMBL" id="ABI55611.1"/>
    </source>
</evidence>
<protein>
    <recommendedName>
        <fullName evidence="3">Type 4 fimbrial biogenesis protein PilX N-terminal domain-containing protein</fullName>
    </recommendedName>
</protein>